<feature type="non-terminal residue" evidence="1">
    <location>
        <position position="92"/>
    </location>
</feature>
<reference evidence="1 2" key="1">
    <citation type="journal article" date="2021" name="Nat. Plants">
        <title>The Taxus genome provides insights into paclitaxel biosynthesis.</title>
        <authorList>
            <person name="Xiong X."/>
            <person name="Gou J."/>
            <person name="Liao Q."/>
            <person name="Li Y."/>
            <person name="Zhou Q."/>
            <person name="Bi G."/>
            <person name="Li C."/>
            <person name="Du R."/>
            <person name="Wang X."/>
            <person name="Sun T."/>
            <person name="Guo L."/>
            <person name="Liang H."/>
            <person name="Lu P."/>
            <person name="Wu Y."/>
            <person name="Zhang Z."/>
            <person name="Ro D.K."/>
            <person name="Shang Y."/>
            <person name="Huang S."/>
            <person name="Yan J."/>
        </authorList>
    </citation>
    <scope>NUCLEOTIDE SEQUENCE [LARGE SCALE GENOMIC DNA]</scope>
    <source>
        <strain evidence="1">Ta-2019</strain>
    </source>
</reference>
<proteinExistence type="predicted"/>
<evidence type="ECO:0000313" key="1">
    <source>
        <dbReference type="EMBL" id="KAH9305956.1"/>
    </source>
</evidence>
<organism evidence="1 2">
    <name type="scientific">Taxus chinensis</name>
    <name type="common">Chinese yew</name>
    <name type="synonym">Taxus wallichiana var. chinensis</name>
    <dbReference type="NCBI Taxonomy" id="29808"/>
    <lineage>
        <taxon>Eukaryota</taxon>
        <taxon>Viridiplantae</taxon>
        <taxon>Streptophyta</taxon>
        <taxon>Embryophyta</taxon>
        <taxon>Tracheophyta</taxon>
        <taxon>Spermatophyta</taxon>
        <taxon>Pinopsida</taxon>
        <taxon>Pinidae</taxon>
        <taxon>Conifers II</taxon>
        <taxon>Cupressales</taxon>
        <taxon>Taxaceae</taxon>
        <taxon>Taxus</taxon>
    </lineage>
</organism>
<dbReference type="EMBL" id="JAHRHJ020000008">
    <property type="protein sequence ID" value="KAH9305956.1"/>
    <property type="molecule type" value="Genomic_DNA"/>
</dbReference>
<dbReference type="Proteomes" id="UP000824469">
    <property type="component" value="Unassembled WGS sequence"/>
</dbReference>
<name>A0AA38FLA1_TAXCH</name>
<comment type="caution">
    <text evidence="1">The sequence shown here is derived from an EMBL/GenBank/DDBJ whole genome shotgun (WGS) entry which is preliminary data.</text>
</comment>
<keyword evidence="2" id="KW-1185">Reference proteome</keyword>
<protein>
    <submittedName>
        <fullName evidence="1">Uncharacterized protein</fullName>
    </submittedName>
</protein>
<accession>A0AA38FLA1</accession>
<sequence>MKRKQEREVVKELVLIDDKNDDDEVIQIFLSSIKEQEIENEEWVSEQVENERKKKEVEEEGQLESHIEGVGQIKYLVELTHRVREEKQDGIK</sequence>
<evidence type="ECO:0000313" key="2">
    <source>
        <dbReference type="Proteomes" id="UP000824469"/>
    </source>
</evidence>
<gene>
    <name evidence="1" type="ORF">KI387_010360</name>
</gene>
<dbReference type="AlphaFoldDB" id="A0AA38FLA1"/>